<dbReference type="SUPFAM" id="SSF141868">
    <property type="entry name" value="EAL domain-like"/>
    <property type="match status" value="1"/>
</dbReference>
<dbReference type="RefSeq" id="WP_239462843.1">
    <property type="nucleotide sequence ID" value="NZ_JJNZ01000017.1"/>
</dbReference>
<keyword evidence="1" id="KW-0812">Transmembrane</keyword>
<organism evidence="3 4">
    <name type="scientific">Pseudoalteromonas fuliginea</name>
    <dbReference type="NCBI Taxonomy" id="1872678"/>
    <lineage>
        <taxon>Bacteria</taxon>
        <taxon>Pseudomonadati</taxon>
        <taxon>Pseudomonadota</taxon>
        <taxon>Gammaproteobacteria</taxon>
        <taxon>Alteromonadales</taxon>
        <taxon>Pseudoalteromonadaceae</taxon>
        <taxon>Pseudoalteromonas</taxon>
    </lineage>
</organism>
<sequence>MQKERFWIFNQFKVIYFSLLALIILGFNFILNDALHEKIHHSGQLLVKQVFELEITPSSNNKILAALVKNEGFMLKPNSSLTHFGHIIKLELEVYNYKTLSLNLYHPPVWIIESYLFILLNLVMFGAASWFYRWWNTLHVNNISRSKNLLASTTPSVKEHNTQVVKVLKNFELSSLYTTAPVCHSLFVLVQCNCHFDNNIDKEASFEVLMVKNFSELSCVSVRLLNCGNLAITLSEVPFSELERYVQHLHKSIFLACRNYQKNITRKDIKVGACDYRLRADQATVYQLAKAALVLSQRSLLKHCHRLPLNQSQTRVLSSKQVIDNIKKNKFILFFQPLFELSSGDILQHEVLLRVRHSKHGLIAARYFIDQTYSRQDTLILDKGVLIQVKKLLLAEPSQLTVSVNLCSDSWINKKFWSWFSVQINDFKLSSKLQFEISEVEFFNHHEALKDVFIIMKKGGSRIIIDNVKCSENLMKLADHQEVCGLKLSYELVHLVDEKTQNQNQIKTIISISNTLNLPVFAVGVETQKELLMLTKLGVAGAQGFYFSEPLEELTQAVFH</sequence>
<protein>
    <submittedName>
        <fullName evidence="3">Diguanylate phosphodiesterase</fullName>
    </submittedName>
</protein>
<evidence type="ECO:0000259" key="2">
    <source>
        <dbReference type="PROSITE" id="PS50883"/>
    </source>
</evidence>
<feature type="transmembrane region" description="Helical" evidence="1">
    <location>
        <begin position="109"/>
        <end position="132"/>
    </location>
</feature>
<dbReference type="PROSITE" id="PS50883">
    <property type="entry name" value="EAL"/>
    <property type="match status" value="1"/>
</dbReference>
<dbReference type="EMBL" id="JJNZ01000017">
    <property type="protein sequence ID" value="KDC52211.1"/>
    <property type="molecule type" value="Genomic_DNA"/>
</dbReference>
<dbReference type="Pfam" id="PF00563">
    <property type="entry name" value="EAL"/>
    <property type="match status" value="1"/>
</dbReference>
<dbReference type="InterPro" id="IPR001633">
    <property type="entry name" value="EAL_dom"/>
</dbReference>
<accession>A0ABD3YBT9</accession>
<dbReference type="CDD" id="cd01948">
    <property type="entry name" value="EAL"/>
    <property type="match status" value="1"/>
</dbReference>
<evidence type="ECO:0000313" key="3">
    <source>
        <dbReference type="EMBL" id="KDC52211.1"/>
    </source>
</evidence>
<feature type="domain" description="EAL" evidence="2">
    <location>
        <begin position="315"/>
        <end position="560"/>
    </location>
</feature>
<dbReference type="PANTHER" id="PTHR33121">
    <property type="entry name" value="CYCLIC DI-GMP PHOSPHODIESTERASE PDEF"/>
    <property type="match status" value="1"/>
</dbReference>
<dbReference type="SMART" id="SM00052">
    <property type="entry name" value="EAL"/>
    <property type="match status" value="1"/>
</dbReference>
<keyword evidence="1" id="KW-1133">Transmembrane helix</keyword>
<reference evidence="3 4" key="1">
    <citation type="submission" date="2014-04" db="EMBL/GenBank/DDBJ databases">
        <title>Pseudoalteromonas galatheae sp. nov., isolated from a deep-sea polychaete near Canal Concepcion, Chile.</title>
        <authorList>
            <person name="Machado H.R."/>
            <person name="Gram L."/>
            <person name="Vynne N.G."/>
        </authorList>
    </citation>
    <scope>NUCLEOTIDE SEQUENCE [LARGE SCALE GENOMIC DNA]</scope>
    <source>
        <strain evidence="3 4">KMM216</strain>
    </source>
</reference>
<dbReference type="Gene3D" id="3.20.20.450">
    <property type="entry name" value="EAL domain"/>
    <property type="match status" value="1"/>
</dbReference>
<dbReference type="PANTHER" id="PTHR33121:SF32">
    <property type="entry name" value="RNASE E SPECIFICITY FACTOR CSRD"/>
    <property type="match status" value="1"/>
</dbReference>
<evidence type="ECO:0000313" key="4">
    <source>
        <dbReference type="Proteomes" id="UP000027154"/>
    </source>
</evidence>
<dbReference type="Proteomes" id="UP000027154">
    <property type="component" value="Unassembled WGS sequence"/>
</dbReference>
<dbReference type="InterPro" id="IPR035919">
    <property type="entry name" value="EAL_sf"/>
</dbReference>
<proteinExistence type="predicted"/>
<comment type="caution">
    <text evidence="3">The sequence shown here is derived from an EMBL/GenBank/DDBJ whole genome shotgun (WGS) entry which is preliminary data.</text>
</comment>
<evidence type="ECO:0000256" key="1">
    <source>
        <dbReference type="SAM" id="Phobius"/>
    </source>
</evidence>
<dbReference type="AlphaFoldDB" id="A0ABD3YBT9"/>
<feature type="transmembrane region" description="Helical" evidence="1">
    <location>
        <begin position="12"/>
        <end position="31"/>
    </location>
</feature>
<dbReference type="InterPro" id="IPR050706">
    <property type="entry name" value="Cyclic-di-GMP_PDE-like"/>
</dbReference>
<keyword evidence="1" id="KW-0472">Membrane</keyword>
<gene>
    <name evidence="3" type="ORF">DC53_05795</name>
</gene>
<name>A0ABD3YBT9_9GAMM</name>